<name>K3WSC4_GLOUD</name>
<keyword evidence="10" id="KW-1185">Reference proteome</keyword>
<dbReference type="STRING" id="431595.K3WSC4"/>
<dbReference type="AlphaFoldDB" id="K3WSC4"/>
<keyword evidence="6" id="KW-0736">Signalosome</keyword>
<dbReference type="Pfam" id="PF10075">
    <property type="entry name" value="CSN8_PSD8_EIF3K"/>
    <property type="match status" value="1"/>
</dbReference>
<dbReference type="Gene3D" id="1.25.40.990">
    <property type="match status" value="1"/>
</dbReference>
<comment type="similarity">
    <text evidence="3">Belongs to the CSN8 family.</text>
</comment>
<reference evidence="10" key="2">
    <citation type="submission" date="2010-04" db="EMBL/GenBank/DDBJ databases">
        <authorList>
            <person name="Buell R."/>
            <person name="Hamilton J."/>
            <person name="Hostetler J."/>
        </authorList>
    </citation>
    <scope>NUCLEOTIDE SEQUENCE [LARGE SCALE GENOMIC DNA]</scope>
    <source>
        <strain evidence="10">DAOM:BR144</strain>
    </source>
</reference>
<accession>K3WSC4</accession>
<keyword evidence="5" id="KW-0963">Cytoplasm</keyword>
<evidence type="ECO:0000256" key="1">
    <source>
        <dbReference type="ARBA" id="ARBA00004123"/>
    </source>
</evidence>
<evidence type="ECO:0000256" key="7">
    <source>
        <dbReference type="ARBA" id="ARBA00023242"/>
    </source>
</evidence>
<dbReference type="InParanoid" id="K3WSC4"/>
<feature type="domain" description="PCI" evidence="8">
    <location>
        <begin position="49"/>
        <end position="247"/>
    </location>
</feature>
<protein>
    <recommendedName>
        <fullName evidence="4">COP9 signalosome complex subunit 8</fullName>
    </recommendedName>
</protein>
<sequence length="247" mass="27721">MEGLLEKLKLEKARLLRELLAGVHNENDRSVVETHVLRLLETLEELELVAAAASPSEEDAETTTSSPNPSVLNAEFYTSYLLVLLLANNLNDARFLWKRIAVSVKQGSEPLRNAWEVGKALWQRQVIDLNLWSFAAAYVAMNQSWPHEVQPLVDLLKQLTRESTAELLSAAYSTISISDAANALGFAHQDELAHYCAALQWQVSLEERVIRPKPLAHALRHNTGLEQLESLSQYVLHLEQNTVVKLP</sequence>
<dbReference type="InterPro" id="IPR033464">
    <property type="entry name" value="CSN8_PSD8_EIF3K"/>
</dbReference>
<dbReference type="VEuPathDB" id="FungiDB:PYU1_G007852"/>
<dbReference type="OMA" id="MRIPDKL"/>
<dbReference type="PROSITE" id="PS50250">
    <property type="entry name" value="PCI"/>
    <property type="match status" value="1"/>
</dbReference>
<dbReference type="PANTHER" id="PTHR13339:SF0">
    <property type="entry name" value="COP9 SIGNALOSOME COMPLEX SUBUNIT 8"/>
    <property type="match status" value="1"/>
</dbReference>
<dbReference type="Proteomes" id="UP000019132">
    <property type="component" value="Unassembled WGS sequence"/>
</dbReference>
<dbReference type="GO" id="GO:0005737">
    <property type="term" value="C:cytoplasm"/>
    <property type="evidence" value="ECO:0007669"/>
    <property type="project" value="UniProtKB-SubCell"/>
</dbReference>
<dbReference type="GO" id="GO:0008180">
    <property type="term" value="C:COP9 signalosome"/>
    <property type="evidence" value="ECO:0007669"/>
    <property type="project" value="UniProtKB-KW"/>
</dbReference>
<dbReference type="InterPro" id="IPR000717">
    <property type="entry name" value="PCI_dom"/>
</dbReference>
<evidence type="ECO:0000256" key="5">
    <source>
        <dbReference type="ARBA" id="ARBA00022490"/>
    </source>
</evidence>
<dbReference type="eggNOG" id="KOG4414">
    <property type="taxonomic scope" value="Eukaryota"/>
</dbReference>
<dbReference type="PANTHER" id="PTHR13339">
    <property type="entry name" value="COP9 SIGNALOSOME COMPLEX SUBUNIT 8"/>
    <property type="match status" value="1"/>
</dbReference>
<evidence type="ECO:0000256" key="6">
    <source>
        <dbReference type="ARBA" id="ARBA00022790"/>
    </source>
</evidence>
<dbReference type="GO" id="GO:0000338">
    <property type="term" value="P:protein deneddylation"/>
    <property type="evidence" value="ECO:0007669"/>
    <property type="project" value="InterPro"/>
</dbReference>
<organism evidence="9 10">
    <name type="scientific">Globisporangium ultimum (strain ATCC 200006 / CBS 805.95 / DAOM BR144)</name>
    <name type="common">Pythium ultimum</name>
    <dbReference type="NCBI Taxonomy" id="431595"/>
    <lineage>
        <taxon>Eukaryota</taxon>
        <taxon>Sar</taxon>
        <taxon>Stramenopiles</taxon>
        <taxon>Oomycota</taxon>
        <taxon>Peronosporomycetes</taxon>
        <taxon>Pythiales</taxon>
        <taxon>Pythiaceae</taxon>
        <taxon>Globisporangium</taxon>
    </lineage>
</organism>
<dbReference type="InterPro" id="IPR033205">
    <property type="entry name" value="COP9_CSN8"/>
</dbReference>
<evidence type="ECO:0000313" key="10">
    <source>
        <dbReference type="Proteomes" id="UP000019132"/>
    </source>
</evidence>
<evidence type="ECO:0000259" key="8">
    <source>
        <dbReference type="PROSITE" id="PS50250"/>
    </source>
</evidence>
<reference evidence="9" key="3">
    <citation type="submission" date="2015-02" db="UniProtKB">
        <authorList>
            <consortium name="EnsemblProtists"/>
        </authorList>
    </citation>
    <scope>IDENTIFICATION</scope>
    <source>
        <strain evidence="9">DAOM BR144</strain>
    </source>
</reference>
<dbReference type="GO" id="GO:0010387">
    <property type="term" value="P:COP9 signalosome assembly"/>
    <property type="evidence" value="ECO:0007669"/>
    <property type="project" value="InterPro"/>
</dbReference>
<dbReference type="HOGENOM" id="CLU_098091_1_0_1"/>
<evidence type="ECO:0000256" key="3">
    <source>
        <dbReference type="ARBA" id="ARBA00008252"/>
    </source>
</evidence>
<keyword evidence="7" id="KW-0539">Nucleus</keyword>
<dbReference type="EMBL" id="GL376617">
    <property type="status" value="NOT_ANNOTATED_CDS"/>
    <property type="molecule type" value="Genomic_DNA"/>
</dbReference>
<reference evidence="10" key="1">
    <citation type="journal article" date="2010" name="Genome Biol.">
        <title>Genome sequence of the necrotrophic plant pathogen Pythium ultimum reveals original pathogenicity mechanisms and effector repertoire.</title>
        <authorList>
            <person name="Levesque C.A."/>
            <person name="Brouwer H."/>
            <person name="Cano L."/>
            <person name="Hamilton J.P."/>
            <person name="Holt C."/>
            <person name="Huitema E."/>
            <person name="Raffaele S."/>
            <person name="Robideau G.P."/>
            <person name="Thines M."/>
            <person name="Win J."/>
            <person name="Zerillo M.M."/>
            <person name="Beakes G.W."/>
            <person name="Boore J.L."/>
            <person name="Busam D."/>
            <person name="Dumas B."/>
            <person name="Ferriera S."/>
            <person name="Fuerstenberg S.I."/>
            <person name="Gachon C.M."/>
            <person name="Gaulin E."/>
            <person name="Govers F."/>
            <person name="Grenville-Briggs L."/>
            <person name="Horner N."/>
            <person name="Hostetler J."/>
            <person name="Jiang R.H."/>
            <person name="Johnson J."/>
            <person name="Krajaejun T."/>
            <person name="Lin H."/>
            <person name="Meijer H.J."/>
            <person name="Moore B."/>
            <person name="Morris P."/>
            <person name="Phuntmart V."/>
            <person name="Puiu D."/>
            <person name="Shetty J."/>
            <person name="Stajich J.E."/>
            <person name="Tripathy S."/>
            <person name="Wawra S."/>
            <person name="van West P."/>
            <person name="Whitty B.R."/>
            <person name="Coutinho P.M."/>
            <person name="Henrissat B."/>
            <person name="Martin F."/>
            <person name="Thomas P.D."/>
            <person name="Tyler B.M."/>
            <person name="De Vries R.P."/>
            <person name="Kamoun S."/>
            <person name="Yandell M."/>
            <person name="Tisserat N."/>
            <person name="Buell C.R."/>
        </authorList>
    </citation>
    <scope>NUCLEOTIDE SEQUENCE</scope>
    <source>
        <strain evidence="10">DAOM:BR144</strain>
    </source>
</reference>
<proteinExistence type="inferred from homology"/>
<evidence type="ECO:0000256" key="4">
    <source>
        <dbReference type="ARBA" id="ARBA00014875"/>
    </source>
</evidence>
<dbReference type="EnsemblProtists" id="PYU1_T007868">
    <property type="protein sequence ID" value="PYU1_T007868"/>
    <property type="gene ID" value="PYU1_G007852"/>
</dbReference>
<evidence type="ECO:0000313" key="9">
    <source>
        <dbReference type="EnsemblProtists" id="PYU1_T007868"/>
    </source>
</evidence>
<comment type="subcellular location">
    <subcellularLocation>
        <location evidence="2">Cytoplasm</location>
    </subcellularLocation>
    <subcellularLocation>
        <location evidence="1">Nucleus</location>
    </subcellularLocation>
</comment>
<evidence type="ECO:0000256" key="2">
    <source>
        <dbReference type="ARBA" id="ARBA00004496"/>
    </source>
</evidence>